<keyword evidence="2" id="KW-1185">Reference proteome</keyword>
<name>A0ACB9A1G5_9ASTR</name>
<accession>A0ACB9A1G5</accession>
<proteinExistence type="predicted"/>
<dbReference type="EMBL" id="CM042042">
    <property type="protein sequence ID" value="KAI3703967.1"/>
    <property type="molecule type" value="Genomic_DNA"/>
</dbReference>
<evidence type="ECO:0000313" key="1">
    <source>
        <dbReference type="EMBL" id="KAI3703967.1"/>
    </source>
</evidence>
<reference evidence="1 2" key="2">
    <citation type="journal article" date="2022" name="Mol. Ecol. Resour.">
        <title>The genomes of chicory, endive, great burdock and yacon provide insights into Asteraceae paleo-polyploidization history and plant inulin production.</title>
        <authorList>
            <person name="Fan W."/>
            <person name="Wang S."/>
            <person name="Wang H."/>
            <person name="Wang A."/>
            <person name="Jiang F."/>
            <person name="Liu H."/>
            <person name="Zhao H."/>
            <person name="Xu D."/>
            <person name="Zhang Y."/>
        </authorList>
    </citation>
    <scope>NUCLEOTIDE SEQUENCE [LARGE SCALE GENOMIC DNA]</scope>
    <source>
        <strain evidence="2">cv. Yunnan</strain>
        <tissue evidence="1">Leaves</tissue>
    </source>
</reference>
<dbReference type="Proteomes" id="UP001056120">
    <property type="component" value="Linkage Group LG25"/>
</dbReference>
<comment type="caution">
    <text evidence="1">The sequence shown here is derived from an EMBL/GenBank/DDBJ whole genome shotgun (WGS) entry which is preliminary data.</text>
</comment>
<sequence length="143" mass="16564">MTEILIVDADLHHRGTLICFISHRQNMVDENIQIEMQDEGADASISFEKTESLSVYECLEPDFTCFNGMMDSTSLLLNYMLELDRLCCPVSLGCYRRKKTSSLEITVFLYSASLQDIISRFKERKMEHVFVSGQSFQPRWQCN</sequence>
<organism evidence="1 2">
    <name type="scientific">Smallanthus sonchifolius</name>
    <dbReference type="NCBI Taxonomy" id="185202"/>
    <lineage>
        <taxon>Eukaryota</taxon>
        <taxon>Viridiplantae</taxon>
        <taxon>Streptophyta</taxon>
        <taxon>Embryophyta</taxon>
        <taxon>Tracheophyta</taxon>
        <taxon>Spermatophyta</taxon>
        <taxon>Magnoliopsida</taxon>
        <taxon>eudicotyledons</taxon>
        <taxon>Gunneridae</taxon>
        <taxon>Pentapetalae</taxon>
        <taxon>asterids</taxon>
        <taxon>campanulids</taxon>
        <taxon>Asterales</taxon>
        <taxon>Asteraceae</taxon>
        <taxon>Asteroideae</taxon>
        <taxon>Heliantheae alliance</taxon>
        <taxon>Millerieae</taxon>
        <taxon>Smallanthus</taxon>
    </lineage>
</organism>
<evidence type="ECO:0000313" key="2">
    <source>
        <dbReference type="Proteomes" id="UP001056120"/>
    </source>
</evidence>
<gene>
    <name evidence="1" type="ORF">L1987_74167</name>
</gene>
<reference evidence="2" key="1">
    <citation type="journal article" date="2022" name="Mol. Ecol. Resour.">
        <title>The genomes of chicory, endive, great burdock and yacon provide insights into Asteraceae palaeo-polyploidization history and plant inulin production.</title>
        <authorList>
            <person name="Fan W."/>
            <person name="Wang S."/>
            <person name="Wang H."/>
            <person name="Wang A."/>
            <person name="Jiang F."/>
            <person name="Liu H."/>
            <person name="Zhao H."/>
            <person name="Xu D."/>
            <person name="Zhang Y."/>
        </authorList>
    </citation>
    <scope>NUCLEOTIDE SEQUENCE [LARGE SCALE GENOMIC DNA]</scope>
    <source>
        <strain evidence="2">cv. Yunnan</strain>
    </source>
</reference>
<protein>
    <submittedName>
        <fullName evidence="1">Uncharacterized protein</fullName>
    </submittedName>
</protein>